<dbReference type="EC" id="2.4.-.-" evidence="4"/>
<dbReference type="InterPro" id="IPR028098">
    <property type="entry name" value="Glyco_trans_4-like_N"/>
</dbReference>
<dbReference type="RefSeq" id="WP_225234196.1">
    <property type="nucleotide sequence ID" value="NZ_JBAPLV010000006.1"/>
</dbReference>
<sequence length="344" mass="37831">MKVLHLLGALRPSGMERMLVSAAKHFESAKVDSFVLGRHDPSEFGLTLADVGYNVSYLRTGRWGDLKDIRTAIREIDPDIVHIHTEGFYLPTVIAVRMAAGRRRTVLRTVHNIFTPMGIGRLQRRVQIAATSRLVDAVSAPSIDVQENEADQGRHCRVISNWVADDFVRHSARGLVTPGRPPTMAIVGNCSSIKNHALAIRVAGELGHRIIHLGDESGIDEEETQLLDELAKAGRVDFRGVGDPRLWLGMADYFAMPSQREGMPVALAEALQVGLRCVVANRPGFAWSVVDNRVQQSALCDKQWRASVLSVLGAGKAESQELDYSAASNVGALISWYREHCPPF</sequence>
<keyword evidence="1 4" id="KW-0328">Glycosyltransferase</keyword>
<comment type="caution">
    <text evidence="4">The sequence shown here is derived from an EMBL/GenBank/DDBJ whole genome shotgun (WGS) entry which is preliminary data.</text>
</comment>
<organism evidence="4 5">
    <name type="scientific">Klenkia terrae</name>
    <dbReference type="NCBI Taxonomy" id="1052259"/>
    <lineage>
        <taxon>Bacteria</taxon>
        <taxon>Bacillati</taxon>
        <taxon>Actinomycetota</taxon>
        <taxon>Actinomycetes</taxon>
        <taxon>Geodermatophilales</taxon>
        <taxon>Geodermatophilaceae</taxon>
        <taxon>Klenkia</taxon>
    </lineage>
</organism>
<feature type="domain" description="Glycosyltransferase subfamily 4-like N-terminal" evidence="3">
    <location>
        <begin position="13"/>
        <end position="165"/>
    </location>
</feature>
<dbReference type="Pfam" id="PF13439">
    <property type="entry name" value="Glyco_transf_4"/>
    <property type="match status" value="1"/>
</dbReference>
<keyword evidence="5" id="KW-1185">Reference proteome</keyword>
<evidence type="ECO:0000259" key="3">
    <source>
        <dbReference type="Pfam" id="PF13439"/>
    </source>
</evidence>
<gene>
    <name evidence="4" type="ORF">UXQ13_07380</name>
</gene>
<dbReference type="PANTHER" id="PTHR45947:SF3">
    <property type="entry name" value="SULFOQUINOVOSYL TRANSFERASE SQD2"/>
    <property type="match status" value="1"/>
</dbReference>
<dbReference type="GO" id="GO:0016757">
    <property type="term" value="F:glycosyltransferase activity"/>
    <property type="evidence" value="ECO:0007669"/>
    <property type="project" value="UniProtKB-KW"/>
</dbReference>
<reference evidence="4 5" key="1">
    <citation type="submission" date="2024-03" db="EMBL/GenBank/DDBJ databases">
        <title>Draft genome sequence of Klenkia terrae.</title>
        <authorList>
            <person name="Duangmal K."/>
            <person name="Chantavorakit T."/>
        </authorList>
    </citation>
    <scope>NUCLEOTIDE SEQUENCE [LARGE SCALE GENOMIC DNA]</scope>
    <source>
        <strain evidence="4 5">JCM 17786</strain>
    </source>
</reference>
<dbReference type="InterPro" id="IPR050194">
    <property type="entry name" value="Glycosyltransferase_grp1"/>
</dbReference>
<evidence type="ECO:0000256" key="1">
    <source>
        <dbReference type="ARBA" id="ARBA00022676"/>
    </source>
</evidence>
<dbReference type="Proteomes" id="UP001373496">
    <property type="component" value="Unassembled WGS sequence"/>
</dbReference>
<keyword evidence="2 4" id="KW-0808">Transferase</keyword>
<dbReference type="SUPFAM" id="SSF53756">
    <property type="entry name" value="UDP-Glycosyltransferase/glycogen phosphorylase"/>
    <property type="match status" value="1"/>
</dbReference>
<dbReference type="PANTHER" id="PTHR45947">
    <property type="entry name" value="SULFOQUINOVOSYL TRANSFERASE SQD2"/>
    <property type="match status" value="1"/>
</dbReference>
<dbReference type="Pfam" id="PF13692">
    <property type="entry name" value="Glyco_trans_1_4"/>
    <property type="match status" value="1"/>
</dbReference>
<evidence type="ECO:0000313" key="4">
    <source>
        <dbReference type="EMBL" id="MEI4278284.1"/>
    </source>
</evidence>
<evidence type="ECO:0000256" key="2">
    <source>
        <dbReference type="ARBA" id="ARBA00022679"/>
    </source>
</evidence>
<dbReference type="Gene3D" id="3.40.50.2000">
    <property type="entry name" value="Glycogen Phosphorylase B"/>
    <property type="match status" value="2"/>
</dbReference>
<proteinExistence type="predicted"/>
<evidence type="ECO:0000313" key="5">
    <source>
        <dbReference type="Proteomes" id="UP001373496"/>
    </source>
</evidence>
<protein>
    <submittedName>
        <fullName evidence="4">Glycosyltransferase</fullName>
        <ecNumber evidence="4">2.4.-.-</ecNumber>
    </submittedName>
</protein>
<accession>A0ABU8E3S8</accession>
<dbReference type="EMBL" id="JBAPLV010000006">
    <property type="protein sequence ID" value="MEI4278284.1"/>
    <property type="molecule type" value="Genomic_DNA"/>
</dbReference>
<name>A0ABU8E3S8_9ACTN</name>